<dbReference type="SUPFAM" id="SSF53335">
    <property type="entry name" value="S-adenosyl-L-methionine-dependent methyltransferases"/>
    <property type="match status" value="1"/>
</dbReference>
<keyword evidence="2" id="KW-0808">Transferase</keyword>
<accession>A0A6H1ZK73</accession>
<dbReference type="EMBL" id="MT144059">
    <property type="protein sequence ID" value="QJA47831.1"/>
    <property type="molecule type" value="Genomic_DNA"/>
</dbReference>
<gene>
    <name evidence="2" type="ORF">TM448A00747_0021</name>
</gene>
<dbReference type="InterPro" id="IPR025714">
    <property type="entry name" value="Methyltranfer_dom"/>
</dbReference>
<reference evidence="2" key="1">
    <citation type="submission" date="2020-03" db="EMBL/GenBank/DDBJ databases">
        <title>The deep terrestrial virosphere.</title>
        <authorList>
            <person name="Holmfeldt K."/>
            <person name="Nilsson E."/>
            <person name="Simone D."/>
            <person name="Lopez-Fernandez M."/>
            <person name="Wu X."/>
            <person name="de Brujin I."/>
            <person name="Lundin D."/>
            <person name="Andersson A."/>
            <person name="Bertilsson S."/>
            <person name="Dopson M."/>
        </authorList>
    </citation>
    <scope>NUCLEOTIDE SEQUENCE</scope>
    <source>
        <strain evidence="2">TM448A00747</strain>
    </source>
</reference>
<dbReference type="GO" id="GO:0032259">
    <property type="term" value="P:methylation"/>
    <property type="evidence" value="ECO:0007669"/>
    <property type="project" value="UniProtKB-KW"/>
</dbReference>
<name>A0A6H1ZK73_9ZZZZ</name>
<dbReference type="Gene3D" id="3.40.50.150">
    <property type="entry name" value="Vaccinia Virus protein VP39"/>
    <property type="match status" value="1"/>
</dbReference>
<dbReference type="CDD" id="cd02440">
    <property type="entry name" value="AdoMet_MTases"/>
    <property type="match status" value="1"/>
</dbReference>
<dbReference type="AlphaFoldDB" id="A0A6H1ZK73"/>
<keyword evidence="2" id="KW-0489">Methyltransferase</keyword>
<dbReference type="InterPro" id="IPR029063">
    <property type="entry name" value="SAM-dependent_MTases_sf"/>
</dbReference>
<dbReference type="PANTHER" id="PTHR43591:SF24">
    <property type="entry name" value="2-METHOXY-6-POLYPRENYL-1,4-BENZOQUINOL METHYLASE, MITOCHONDRIAL"/>
    <property type="match status" value="1"/>
</dbReference>
<sequence length="338" mass="38918">MHKKLINEYVCPYTRESMLLEEGIYEGINLQRGQFVSPSGLSFTIEDSIPVFLDIARLGELEKKTQSEYDLMADEIYDNAVDWLFESFYEDENKIRESMIDLLNLHPKSCVLEVGCGTGRDSFRIGRRLGVGGVLFLQDFSRNMVIKAKKTIDFHHKEHRKKYETHYFISDALYLPFPDDFFDAVFHFGGFNNFSKPEESLNEFARITKKGGKIVIGDESVPPWLERSTFGKIICANNSLFHHKVPLHAIPECARDVTVRWILGGCFYLIDFYIDQGTPPLNLDLPHKGRRGGTMRTRYYGRLEGVSIDAKKMAEKMAIKQGISLHDWLDRIIRKAAE</sequence>
<dbReference type="GO" id="GO:0008757">
    <property type="term" value="F:S-adenosylmethionine-dependent methyltransferase activity"/>
    <property type="evidence" value="ECO:0007669"/>
    <property type="project" value="InterPro"/>
</dbReference>
<organism evidence="2">
    <name type="scientific">viral metagenome</name>
    <dbReference type="NCBI Taxonomy" id="1070528"/>
    <lineage>
        <taxon>unclassified sequences</taxon>
        <taxon>metagenomes</taxon>
        <taxon>organismal metagenomes</taxon>
    </lineage>
</organism>
<dbReference type="PANTHER" id="PTHR43591">
    <property type="entry name" value="METHYLTRANSFERASE"/>
    <property type="match status" value="1"/>
</dbReference>
<proteinExistence type="predicted"/>
<evidence type="ECO:0000259" key="1">
    <source>
        <dbReference type="Pfam" id="PF13847"/>
    </source>
</evidence>
<feature type="domain" description="Methyltransferase" evidence="1">
    <location>
        <begin position="107"/>
        <end position="247"/>
    </location>
</feature>
<protein>
    <submittedName>
        <fullName evidence="2">Putative methyltransferase</fullName>
    </submittedName>
</protein>
<evidence type="ECO:0000313" key="2">
    <source>
        <dbReference type="EMBL" id="QJA47831.1"/>
    </source>
</evidence>
<dbReference type="Pfam" id="PF13847">
    <property type="entry name" value="Methyltransf_31"/>
    <property type="match status" value="1"/>
</dbReference>